<dbReference type="InterPro" id="IPR050509">
    <property type="entry name" value="CoA-transferase_III"/>
</dbReference>
<protein>
    <submittedName>
        <fullName evidence="2">Carnitine dehydratase</fullName>
    </submittedName>
</protein>
<evidence type="ECO:0000313" key="3">
    <source>
        <dbReference type="Proteomes" id="UP000317291"/>
    </source>
</evidence>
<dbReference type="OrthoDB" id="9058532at2"/>
<comment type="caution">
    <text evidence="2">The sequence shown here is derived from an EMBL/GenBank/DDBJ whole genome shotgun (WGS) entry which is preliminary data.</text>
</comment>
<dbReference type="EMBL" id="VIGW01000003">
    <property type="protein sequence ID" value="TWS20290.1"/>
    <property type="molecule type" value="Genomic_DNA"/>
</dbReference>
<dbReference type="InterPro" id="IPR023606">
    <property type="entry name" value="CoA-Trfase_III_dom_1_sf"/>
</dbReference>
<keyword evidence="3" id="KW-1185">Reference proteome</keyword>
<dbReference type="GO" id="GO:0003824">
    <property type="term" value="F:catalytic activity"/>
    <property type="evidence" value="ECO:0007669"/>
    <property type="project" value="InterPro"/>
</dbReference>
<dbReference type="PANTHER" id="PTHR48228:SF4">
    <property type="entry name" value="BLR3030 PROTEIN"/>
    <property type="match status" value="1"/>
</dbReference>
<evidence type="ECO:0000313" key="2">
    <source>
        <dbReference type="EMBL" id="TWS20290.1"/>
    </source>
</evidence>
<dbReference type="Pfam" id="PF02515">
    <property type="entry name" value="CoA_transf_3"/>
    <property type="match status" value="1"/>
</dbReference>
<reference evidence="2 3" key="1">
    <citation type="submission" date="2019-06" db="EMBL/GenBank/DDBJ databases">
        <title>Tsukamurella conjunctivitidis sp. nov., Tsukamurella assacharolytica sp. nov. and Tsukamurella sputae sp. nov. isolated from patients with conjunctivitis, bacteraemia (lymphoma) and respiratory infection (sputum) in Hong Kong.</title>
        <authorList>
            <person name="Teng J.L.L."/>
            <person name="Lee H.H."/>
            <person name="Fong J.Y.H."/>
            <person name="Fok K.M.N."/>
            <person name="Lau S.K.P."/>
            <person name="Woo P.C.Y."/>
        </authorList>
    </citation>
    <scope>NUCLEOTIDE SEQUENCE [LARGE SCALE GENOMIC DNA]</scope>
    <source>
        <strain evidence="2 3">HKU71</strain>
    </source>
</reference>
<feature type="region of interest" description="Disordered" evidence="1">
    <location>
        <begin position="479"/>
        <end position="498"/>
    </location>
</feature>
<accession>A0A5C5RBG9</accession>
<dbReference type="InterPro" id="IPR003673">
    <property type="entry name" value="CoA-Trfase_fam_III"/>
</dbReference>
<dbReference type="Gene3D" id="3.40.50.10540">
    <property type="entry name" value="Crotonobetainyl-coa:carnitine coa-transferase, domain 1"/>
    <property type="match status" value="1"/>
</dbReference>
<evidence type="ECO:0000256" key="1">
    <source>
        <dbReference type="SAM" id="MobiDB-lite"/>
    </source>
</evidence>
<organism evidence="2 3">
    <name type="scientific">Tsukamurella asaccharolytica</name>
    <dbReference type="NCBI Taxonomy" id="2592067"/>
    <lineage>
        <taxon>Bacteria</taxon>
        <taxon>Bacillati</taxon>
        <taxon>Actinomycetota</taxon>
        <taxon>Actinomycetes</taxon>
        <taxon>Mycobacteriales</taxon>
        <taxon>Tsukamurellaceae</taxon>
        <taxon>Tsukamurella</taxon>
    </lineage>
</organism>
<dbReference type="SUPFAM" id="SSF89796">
    <property type="entry name" value="CoA-transferase family III (CaiB/BaiF)"/>
    <property type="match status" value="2"/>
</dbReference>
<sequence>MKTNEAAARQLDDRLRAAPATDDDFDIHGYLGELLDTVGLTESDCGGTVEFTGRDPILPGSLRLAGGTSIALAAKSVAIAKIWQLRGGLGQDIAMDLRVAPRRLCPFFENRWELLNGYAPKDPARVDDAFATFSFYETADGRWMHPMGPYPRLRNDAAALLEVPERVDRVADAIKRWNALDLEDAGAAAGVIMPMCRTTAEFMETEQYRQVLRTQPPVVVEKIGDSEPEPFAPDPRTPLDGIRVLGRAHIIAGAGVGRALALHGADVLNVWDPNEFENPMLYITSNVGMRSTTLDIKTPAGDATMKGLLRGADVFIANRRPDYLVRRGLDAEAACAERPGLIHATVDLNGRTGPWADRVGFDQTAGALAGVLINEGENGVPSLPAVPVVNDYITSWFLQLGILHALMLRAVEGGSYRVSVSLTRTALWMAELGFFDKSYSAEVAGRAPGHEHLEPETFTVDTALGRYQGVTEQIRMSRTPGHYTNPLIPRGSHPPAWR</sequence>
<dbReference type="PANTHER" id="PTHR48228">
    <property type="entry name" value="SUCCINYL-COA--D-CITRAMALATE COA-TRANSFERASE"/>
    <property type="match status" value="1"/>
</dbReference>
<gene>
    <name evidence="2" type="ORF">FK529_08300</name>
</gene>
<name>A0A5C5RBG9_9ACTN</name>
<dbReference type="Proteomes" id="UP000317291">
    <property type="component" value="Unassembled WGS sequence"/>
</dbReference>
<proteinExistence type="predicted"/>
<dbReference type="AlphaFoldDB" id="A0A5C5RBG9"/>